<dbReference type="EMBL" id="AP012057">
    <property type="protein sequence ID" value="BAN02635.1"/>
    <property type="molecule type" value="Genomic_DNA"/>
</dbReference>
<name>A0A6C7EBX6_ILUCY</name>
<dbReference type="AlphaFoldDB" id="A0A6C7EBX6"/>
<organism evidence="2 3">
    <name type="scientific">Ilumatobacter coccineus (strain NBRC 103263 / KCTC 29153 / YM16-304)</name>
    <dbReference type="NCBI Taxonomy" id="1313172"/>
    <lineage>
        <taxon>Bacteria</taxon>
        <taxon>Bacillati</taxon>
        <taxon>Actinomycetota</taxon>
        <taxon>Acidimicrobiia</taxon>
        <taxon>Acidimicrobiales</taxon>
        <taxon>Ilumatobacteraceae</taxon>
        <taxon>Ilumatobacter</taxon>
    </lineage>
</organism>
<dbReference type="Proteomes" id="UP000011863">
    <property type="component" value="Chromosome"/>
</dbReference>
<gene>
    <name evidence="2" type="ORF">YM304_23210</name>
</gene>
<dbReference type="RefSeq" id="WP_015441882.1">
    <property type="nucleotide sequence ID" value="NC_020520.1"/>
</dbReference>
<sequence length="66" mass="7622">MSDVKWYWDLGRSKAVRADERGPGDDTLGPYDTRGEAENWRSTVDKRNDAWDDADEEWDGDDDTPD</sequence>
<evidence type="ECO:0000256" key="1">
    <source>
        <dbReference type="SAM" id="MobiDB-lite"/>
    </source>
</evidence>
<reference evidence="2 3" key="1">
    <citation type="journal article" date="2013" name="Int. J. Syst. Evol. Microbiol.">
        <title>Ilumatobacter nonamiense sp. nov. and Ilumatobacter coccineum sp. nov., isolated from seashore sand.</title>
        <authorList>
            <person name="Matsumoto A."/>
            <person name="Kasai H."/>
            <person name="Matsuo Y."/>
            <person name="Shizuri Y."/>
            <person name="Ichikawa N."/>
            <person name="Fujita N."/>
            <person name="Omura S."/>
            <person name="Takahashi Y."/>
        </authorList>
    </citation>
    <scope>NUCLEOTIDE SEQUENCE [LARGE SCALE GENOMIC DNA]</scope>
    <source>
        <strain evidence="3">NBRC 103263 / KCTC 29153 / YM16-304</strain>
    </source>
</reference>
<accession>A0A6C7EBX6</accession>
<dbReference type="KEGG" id="aym:YM304_23210"/>
<evidence type="ECO:0000313" key="2">
    <source>
        <dbReference type="EMBL" id="BAN02635.1"/>
    </source>
</evidence>
<evidence type="ECO:0000313" key="3">
    <source>
        <dbReference type="Proteomes" id="UP000011863"/>
    </source>
</evidence>
<feature type="region of interest" description="Disordered" evidence="1">
    <location>
        <begin position="15"/>
        <end position="66"/>
    </location>
</feature>
<dbReference type="OrthoDB" id="3268477at2"/>
<feature type="compositionally biased region" description="Acidic residues" evidence="1">
    <location>
        <begin position="51"/>
        <end position="66"/>
    </location>
</feature>
<feature type="compositionally biased region" description="Basic and acidic residues" evidence="1">
    <location>
        <begin position="33"/>
        <end position="50"/>
    </location>
</feature>
<protein>
    <submittedName>
        <fullName evidence="2">Uncharacterized protein</fullName>
    </submittedName>
</protein>
<keyword evidence="3" id="KW-1185">Reference proteome</keyword>
<proteinExistence type="predicted"/>